<feature type="compositionally biased region" description="Pro residues" evidence="1">
    <location>
        <begin position="236"/>
        <end position="255"/>
    </location>
</feature>
<name>A0A7K3R763_STRAQ</name>
<keyword evidence="2" id="KW-1133">Transmembrane helix</keyword>
<evidence type="ECO:0000256" key="2">
    <source>
        <dbReference type="SAM" id="Phobius"/>
    </source>
</evidence>
<proteinExistence type="predicted"/>
<dbReference type="Pfam" id="PF01464">
    <property type="entry name" value="SLT"/>
    <property type="match status" value="1"/>
</dbReference>
<keyword evidence="2" id="KW-0472">Membrane</keyword>
<evidence type="ECO:0000313" key="4">
    <source>
        <dbReference type="EMBL" id="NEB98010.1"/>
    </source>
</evidence>
<dbReference type="AlphaFoldDB" id="A0A7K3R763"/>
<evidence type="ECO:0000256" key="1">
    <source>
        <dbReference type="SAM" id="MobiDB-lite"/>
    </source>
</evidence>
<organism evidence="4 5">
    <name type="scientific">Streptomyces anulatus</name>
    <name type="common">Streptomyces chrysomallus</name>
    <dbReference type="NCBI Taxonomy" id="1892"/>
    <lineage>
        <taxon>Bacteria</taxon>
        <taxon>Bacillati</taxon>
        <taxon>Actinomycetota</taxon>
        <taxon>Actinomycetes</taxon>
        <taxon>Kitasatosporales</taxon>
        <taxon>Streptomycetaceae</taxon>
        <taxon>Streptomyces</taxon>
    </lineage>
</organism>
<dbReference type="RefSeq" id="WP_164222135.1">
    <property type="nucleotide sequence ID" value="NZ_JAAGMS010000085.1"/>
</dbReference>
<gene>
    <name evidence="4" type="ORF">G3I58_08425</name>
</gene>
<feature type="region of interest" description="Disordered" evidence="1">
    <location>
        <begin position="235"/>
        <end position="269"/>
    </location>
</feature>
<evidence type="ECO:0000313" key="5">
    <source>
        <dbReference type="Proteomes" id="UP000470951"/>
    </source>
</evidence>
<accession>A0A7K3R763</accession>
<dbReference type="InterPro" id="IPR008258">
    <property type="entry name" value="Transglycosylase_SLT_dom_1"/>
</dbReference>
<dbReference type="Proteomes" id="UP000470951">
    <property type="component" value="Unassembled WGS sequence"/>
</dbReference>
<evidence type="ECO:0000259" key="3">
    <source>
        <dbReference type="Pfam" id="PF01464"/>
    </source>
</evidence>
<comment type="caution">
    <text evidence="4">The sequence shown here is derived from an EMBL/GenBank/DDBJ whole genome shotgun (WGS) entry which is preliminary data.</text>
</comment>
<reference evidence="4 5" key="1">
    <citation type="submission" date="2020-01" db="EMBL/GenBank/DDBJ databases">
        <title>Insect and environment-associated Actinomycetes.</title>
        <authorList>
            <person name="Currrie C."/>
            <person name="Chevrette M."/>
            <person name="Carlson C."/>
            <person name="Stubbendieck R."/>
            <person name="Wendt-Pienkowski E."/>
        </authorList>
    </citation>
    <scope>NUCLEOTIDE SEQUENCE [LARGE SCALE GENOMIC DNA]</scope>
    <source>
        <strain evidence="4 5">SID7903</strain>
    </source>
</reference>
<keyword evidence="2" id="KW-0812">Transmembrane</keyword>
<dbReference type="SUPFAM" id="SSF53955">
    <property type="entry name" value="Lysozyme-like"/>
    <property type="match status" value="1"/>
</dbReference>
<protein>
    <submittedName>
        <fullName evidence="4">Lytic transglycosylase domain-containing protein</fullName>
    </submittedName>
</protein>
<dbReference type="InterPro" id="IPR023346">
    <property type="entry name" value="Lysozyme-like_dom_sf"/>
</dbReference>
<dbReference type="EMBL" id="JAAGMS010000085">
    <property type="protein sequence ID" value="NEB98010.1"/>
    <property type="molecule type" value="Genomic_DNA"/>
</dbReference>
<feature type="transmembrane region" description="Helical" evidence="2">
    <location>
        <begin position="27"/>
        <end position="53"/>
    </location>
</feature>
<feature type="domain" description="Transglycosylase SLT" evidence="3">
    <location>
        <begin position="105"/>
        <end position="209"/>
    </location>
</feature>
<dbReference type="Gene3D" id="1.10.530.10">
    <property type="match status" value="1"/>
</dbReference>
<sequence length="269" mass="26888">MSSEGPGNSAKIAMGTVGGLGCLASPAVLLGTVVVVIILGGLGVLLYPLILLVQLFGGGGTEPAIEAKKVVEVFQGDGKGELDPAQVPADLLESIKAAGALCEAIGPVVIAAQLDRESGFDPNKVGPDGKAGISQLAPAVFTQFGEDDDDNGEVSAFDAADSIMAQGRRLCALSGEVQGLVDSGQAIGTVLDLTLAAYNTSVEAVRQAGGIPAVNQTTGYVVSIRAMFAKYEGIGAPPPSFAPTTPPPTPTPTPTPTAADPTPSPNASP</sequence>